<evidence type="ECO:0000313" key="9">
    <source>
        <dbReference type="Proteomes" id="UP001556631"/>
    </source>
</evidence>
<evidence type="ECO:0000256" key="4">
    <source>
        <dbReference type="ARBA" id="ARBA00022989"/>
    </source>
</evidence>
<gene>
    <name evidence="8" type="ORF">AB3X52_17625</name>
</gene>
<feature type="transmembrane region" description="Helical" evidence="6">
    <location>
        <begin position="46"/>
        <end position="63"/>
    </location>
</feature>
<reference evidence="8 9" key="1">
    <citation type="submission" date="2024-07" db="EMBL/GenBank/DDBJ databases">
        <authorList>
            <person name="Lee S."/>
            <person name="Kang M."/>
        </authorList>
    </citation>
    <scope>NUCLEOTIDE SEQUENCE [LARGE SCALE GENOMIC DNA]</scope>
    <source>
        <strain evidence="8 9">DS6</strain>
    </source>
</reference>
<evidence type="ECO:0000256" key="2">
    <source>
        <dbReference type="ARBA" id="ARBA00009399"/>
    </source>
</evidence>
<accession>A0ABV3T2L1</accession>
<evidence type="ECO:0000256" key="6">
    <source>
        <dbReference type="SAM" id="Phobius"/>
    </source>
</evidence>
<feature type="transmembrane region" description="Helical" evidence="6">
    <location>
        <begin position="83"/>
        <end position="106"/>
    </location>
</feature>
<dbReference type="InterPro" id="IPR007267">
    <property type="entry name" value="GtrA_DPMS_TM"/>
</dbReference>
<sequence>MSRGWRLLGEIVRFMAVGAISTFVAIVLYNWLAYRPYGIWSPLHGHVTWSYVVSHGVGMLVSYELSRRWTFKQRAGAKAGEGFVSYAVINIITMTTIPLGCLWLSRHALDLTSPLADNISGNVVGLLLSQVARFYLFRQFVFHRKIRYTEVYEDPRATAEAAEVLEGIESGRSADAIRLHVSEELRE</sequence>
<comment type="caution">
    <text evidence="8">The sequence shown here is derived from an EMBL/GenBank/DDBJ whole genome shotgun (WGS) entry which is preliminary data.</text>
</comment>
<comment type="subcellular location">
    <subcellularLocation>
        <location evidence="1">Membrane</location>
        <topology evidence="1">Multi-pass membrane protein</topology>
    </subcellularLocation>
</comment>
<feature type="transmembrane region" description="Helical" evidence="6">
    <location>
        <begin position="118"/>
        <end position="137"/>
    </location>
</feature>
<dbReference type="Pfam" id="PF04138">
    <property type="entry name" value="GtrA_DPMS_TM"/>
    <property type="match status" value="1"/>
</dbReference>
<dbReference type="InterPro" id="IPR051401">
    <property type="entry name" value="GtrA_CellWall_Glycosyl"/>
</dbReference>
<dbReference type="PANTHER" id="PTHR38459">
    <property type="entry name" value="PROPHAGE BACTOPRENOL-LINKED GLUCOSE TRANSLOCASE HOMOLOG"/>
    <property type="match status" value="1"/>
</dbReference>
<dbReference type="PANTHER" id="PTHR38459:SF1">
    <property type="entry name" value="PROPHAGE BACTOPRENOL-LINKED GLUCOSE TRANSLOCASE HOMOLOG"/>
    <property type="match status" value="1"/>
</dbReference>
<dbReference type="RefSeq" id="WP_367995405.1">
    <property type="nucleotide sequence ID" value="NZ_JBFPJR010000043.1"/>
</dbReference>
<evidence type="ECO:0000256" key="3">
    <source>
        <dbReference type="ARBA" id="ARBA00022692"/>
    </source>
</evidence>
<dbReference type="Proteomes" id="UP001556631">
    <property type="component" value="Unassembled WGS sequence"/>
</dbReference>
<comment type="similarity">
    <text evidence="2">Belongs to the GtrA family.</text>
</comment>
<keyword evidence="3 6" id="KW-0812">Transmembrane</keyword>
<organism evidence="8 9">
    <name type="scientific">Nocardioides eburneus</name>
    <dbReference type="NCBI Taxonomy" id="3231482"/>
    <lineage>
        <taxon>Bacteria</taxon>
        <taxon>Bacillati</taxon>
        <taxon>Actinomycetota</taxon>
        <taxon>Actinomycetes</taxon>
        <taxon>Propionibacteriales</taxon>
        <taxon>Nocardioidaceae</taxon>
        <taxon>Nocardioides</taxon>
    </lineage>
</organism>
<protein>
    <submittedName>
        <fullName evidence="8">GtrA family protein</fullName>
    </submittedName>
</protein>
<feature type="transmembrane region" description="Helical" evidence="6">
    <location>
        <begin position="12"/>
        <end position="34"/>
    </location>
</feature>
<evidence type="ECO:0000256" key="5">
    <source>
        <dbReference type="ARBA" id="ARBA00023136"/>
    </source>
</evidence>
<dbReference type="EMBL" id="JBFPJR010000043">
    <property type="protein sequence ID" value="MEX0429440.1"/>
    <property type="molecule type" value="Genomic_DNA"/>
</dbReference>
<keyword evidence="5 6" id="KW-0472">Membrane</keyword>
<evidence type="ECO:0000256" key="1">
    <source>
        <dbReference type="ARBA" id="ARBA00004141"/>
    </source>
</evidence>
<feature type="domain" description="GtrA/DPMS transmembrane" evidence="7">
    <location>
        <begin position="13"/>
        <end position="142"/>
    </location>
</feature>
<proteinExistence type="inferred from homology"/>
<name>A0ABV3T2L1_9ACTN</name>
<evidence type="ECO:0000259" key="7">
    <source>
        <dbReference type="Pfam" id="PF04138"/>
    </source>
</evidence>
<keyword evidence="9" id="KW-1185">Reference proteome</keyword>
<keyword evidence="4 6" id="KW-1133">Transmembrane helix</keyword>
<evidence type="ECO:0000313" key="8">
    <source>
        <dbReference type="EMBL" id="MEX0429440.1"/>
    </source>
</evidence>